<evidence type="ECO:0000313" key="1">
    <source>
        <dbReference type="EMBL" id="SEW17959.1"/>
    </source>
</evidence>
<sequence length="235" mass="26649">MKNYAFAKTITLDSKNEEDFIYLIKNDDFYLKYEDIMLNKEFETITEILDSEGNANGRIARIELEYNQDENNIVNNLSYLIYALDYESQEVQVFLLDNSEMYEEAMITINYLNSGAEESVDISDEDFYQEYKQNVDMEIQQALKNESKAQKDPRNANKYNCFSCNRYISSSSSYSNSCLSKFGWICGAVGIKANMPGYLLCAGAAAISCYVPAYKVCVSGSWKTTCPIQASTPAA</sequence>
<organism evidence="1 2">
    <name type="scientific">Aliicoccus persicus</name>
    <dbReference type="NCBI Taxonomy" id="930138"/>
    <lineage>
        <taxon>Bacteria</taxon>
        <taxon>Bacillati</taxon>
        <taxon>Bacillota</taxon>
        <taxon>Bacilli</taxon>
        <taxon>Bacillales</taxon>
        <taxon>Staphylococcaceae</taxon>
        <taxon>Aliicoccus</taxon>
    </lineage>
</organism>
<dbReference type="EMBL" id="FOIT01000007">
    <property type="protein sequence ID" value="SEW17959.1"/>
    <property type="molecule type" value="Genomic_DNA"/>
</dbReference>
<protein>
    <submittedName>
        <fullName evidence="1">Uncharacterized protein</fullName>
    </submittedName>
</protein>
<reference evidence="1 2" key="1">
    <citation type="submission" date="2016-10" db="EMBL/GenBank/DDBJ databases">
        <authorList>
            <person name="Varghese N."/>
            <person name="Submissions S."/>
        </authorList>
    </citation>
    <scope>NUCLEOTIDE SEQUENCE [LARGE SCALE GENOMIC DNA]</scope>
    <source>
        <strain evidence="1 2">IBRC-M10081</strain>
    </source>
</reference>
<dbReference type="Proteomes" id="UP000243605">
    <property type="component" value="Unassembled WGS sequence"/>
</dbReference>
<keyword evidence="2" id="KW-1185">Reference proteome</keyword>
<gene>
    <name evidence="1" type="ORF">SAMN05192557_1983</name>
</gene>
<name>A0A662Z592_9STAP</name>
<dbReference type="AlphaFoldDB" id="A0A662Z592"/>
<accession>A0A662Z592</accession>
<proteinExistence type="predicted"/>
<evidence type="ECO:0000313" key="2">
    <source>
        <dbReference type="Proteomes" id="UP000243605"/>
    </source>
</evidence>